<dbReference type="PIRSF" id="PIRSF029172">
    <property type="entry name" value="UCP029172_ABC_sbc_YnjB"/>
    <property type="match status" value="1"/>
</dbReference>
<feature type="chain" id="PRO_5012074970" evidence="2">
    <location>
        <begin position="24"/>
        <end position="407"/>
    </location>
</feature>
<dbReference type="AlphaFoldDB" id="A0A1T4T9F3"/>
<evidence type="ECO:0000313" key="3">
    <source>
        <dbReference type="EMBL" id="SKA36778.1"/>
    </source>
</evidence>
<dbReference type="PANTHER" id="PTHR42779:SF1">
    <property type="entry name" value="PROTEIN YNJB"/>
    <property type="match status" value="1"/>
</dbReference>
<dbReference type="PANTHER" id="PTHR42779">
    <property type="entry name" value="PROTEIN YNJB"/>
    <property type="match status" value="1"/>
</dbReference>
<dbReference type="InterPro" id="IPR006059">
    <property type="entry name" value="SBP"/>
</dbReference>
<dbReference type="InterPro" id="IPR027020">
    <property type="entry name" value="YnjB"/>
</dbReference>
<organism evidence="3 4">
    <name type="scientific">Consotaella salsifontis</name>
    <dbReference type="NCBI Taxonomy" id="1365950"/>
    <lineage>
        <taxon>Bacteria</taxon>
        <taxon>Pseudomonadati</taxon>
        <taxon>Pseudomonadota</taxon>
        <taxon>Alphaproteobacteria</taxon>
        <taxon>Hyphomicrobiales</taxon>
        <taxon>Aurantimonadaceae</taxon>
        <taxon>Consotaella</taxon>
    </lineage>
</organism>
<dbReference type="RefSeq" id="WP_078710261.1">
    <property type="nucleotide sequence ID" value="NZ_FUXL01000021.1"/>
</dbReference>
<evidence type="ECO:0000256" key="1">
    <source>
        <dbReference type="ARBA" id="ARBA00022764"/>
    </source>
</evidence>
<dbReference type="Proteomes" id="UP000190135">
    <property type="component" value="Unassembled WGS sequence"/>
</dbReference>
<dbReference type="EMBL" id="FUXL01000021">
    <property type="protein sequence ID" value="SKA36778.1"/>
    <property type="molecule type" value="Genomic_DNA"/>
</dbReference>
<sequence length="407" mass="43800">MRSLRVLLLCASLASGLAGSALAADPDPSDWPAVTAAARGEHLYFNAWGGSPQINDYVAWVGERVAAEYGIDLTEVKLGDAANAVSQILAEKAAGVTEGGSVDLIWINGENFAAMKEAGLLAAPFATKLPNWRLVDTENQPTILVDFTVPTDGMESPWGGAKLVFFTDTARTGDVAAMPKSTAELLEWAKAHPGRFSYPAPPDFMGTTFLKQVLSETVADPSVLQKPVDEETFDKVTAPLWAYLDALRPALWRDGRAYPQNYPEMKQLLADGELDIIFAFNPSEASAAISAGELPDTVRSFTFPGGTLGNTHFVAIPFNSSAKAAAMVVANFLLSPEAQARKADPKIWGDPTVLAMDKLSDEERKLFQSIDRGPATLAPDELGPVLAEPHPSWVPRIEAEWAKRYGQ</sequence>
<dbReference type="Pfam" id="PF13416">
    <property type="entry name" value="SBP_bac_8"/>
    <property type="match status" value="1"/>
</dbReference>
<dbReference type="SUPFAM" id="SSF53850">
    <property type="entry name" value="Periplasmic binding protein-like II"/>
    <property type="match status" value="1"/>
</dbReference>
<dbReference type="Gene3D" id="3.40.190.10">
    <property type="entry name" value="Periplasmic binding protein-like II"/>
    <property type="match status" value="2"/>
</dbReference>
<feature type="signal peptide" evidence="2">
    <location>
        <begin position="1"/>
        <end position="23"/>
    </location>
</feature>
<evidence type="ECO:0000256" key="2">
    <source>
        <dbReference type="SAM" id="SignalP"/>
    </source>
</evidence>
<accession>A0A1T4T9F3</accession>
<protein>
    <submittedName>
        <fullName evidence="3">Putative thiamine transport system substrate-binding protein</fullName>
    </submittedName>
</protein>
<dbReference type="NCBIfam" id="NF008633">
    <property type="entry name" value="PRK11622.1"/>
    <property type="match status" value="1"/>
</dbReference>
<dbReference type="OrthoDB" id="3239593at2"/>
<gene>
    <name evidence="3" type="ORF">SAMN05428963_12116</name>
</gene>
<evidence type="ECO:0000313" key="4">
    <source>
        <dbReference type="Proteomes" id="UP000190135"/>
    </source>
</evidence>
<reference evidence="4" key="1">
    <citation type="submission" date="2017-02" db="EMBL/GenBank/DDBJ databases">
        <authorList>
            <person name="Varghese N."/>
            <person name="Submissions S."/>
        </authorList>
    </citation>
    <scope>NUCLEOTIDE SEQUENCE [LARGE SCALE GENOMIC DNA]</scope>
    <source>
        <strain evidence="4">USBA 369</strain>
    </source>
</reference>
<name>A0A1T4T9F3_9HYPH</name>
<keyword evidence="4" id="KW-1185">Reference proteome</keyword>
<proteinExistence type="predicted"/>
<keyword evidence="2" id="KW-0732">Signal</keyword>
<dbReference type="STRING" id="1365950.SAMN05428963_12116"/>
<keyword evidence="1" id="KW-0574">Periplasm</keyword>